<evidence type="ECO:0000256" key="13">
    <source>
        <dbReference type="SAM" id="MobiDB-lite"/>
    </source>
</evidence>
<evidence type="ECO:0000259" key="14">
    <source>
        <dbReference type="PROSITE" id="PS51918"/>
    </source>
</evidence>
<dbReference type="GO" id="GO:0016853">
    <property type="term" value="F:isomerase activity"/>
    <property type="evidence" value="ECO:0007669"/>
    <property type="project" value="UniProtKB-KW"/>
</dbReference>
<dbReference type="AlphaFoldDB" id="A0A511T751"/>
<comment type="caution">
    <text evidence="15">The sequence shown here is derived from an EMBL/GenBank/DDBJ whole genome shotgun (WGS) entry which is preliminary data.</text>
</comment>
<reference evidence="16 17" key="1">
    <citation type="submission" date="2016-10" db="EMBL/GenBank/DDBJ databases">
        <authorList>
            <person name="Varghese N."/>
            <person name="Submissions S."/>
        </authorList>
    </citation>
    <scope>NUCLEOTIDE SEQUENCE [LARGE SCALE GENOMIC DNA]</scope>
    <source>
        <strain evidence="16 17">DSM 16525</strain>
    </source>
</reference>
<evidence type="ECO:0000256" key="7">
    <source>
        <dbReference type="ARBA" id="ARBA00022898"/>
    </source>
</evidence>
<dbReference type="EMBL" id="FOIB01000005">
    <property type="protein sequence ID" value="SEU17531.1"/>
    <property type="molecule type" value="Genomic_DNA"/>
</dbReference>
<feature type="binding site" evidence="11">
    <location>
        <position position="150"/>
    </location>
    <ligand>
        <name>[4Fe-4S] cluster</name>
        <dbReference type="ChEBI" id="CHEBI:49883"/>
        <note>4Fe-4S-S-AdoMet</note>
    </ligand>
</feature>
<evidence type="ECO:0000256" key="8">
    <source>
        <dbReference type="ARBA" id="ARBA00023004"/>
    </source>
</evidence>
<dbReference type="OrthoDB" id="9768064at2"/>
<keyword evidence="10" id="KW-0413">Isomerase</keyword>
<dbReference type="NCBIfam" id="TIGR00238">
    <property type="entry name" value="KamA family radical SAM protein"/>
    <property type="match status" value="1"/>
</dbReference>
<protein>
    <submittedName>
        <fullName evidence="15 16">Lysine 2,3-aminomutase</fullName>
    </submittedName>
</protein>
<evidence type="ECO:0000256" key="11">
    <source>
        <dbReference type="PIRSR" id="PIRSR004911-1"/>
    </source>
</evidence>
<evidence type="ECO:0000256" key="3">
    <source>
        <dbReference type="ARBA" id="ARBA00008703"/>
    </source>
</evidence>
<feature type="binding site" evidence="11">
    <location>
        <position position="153"/>
    </location>
    <ligand>
        <name>[4Fe-4S] cluster</name>
        <dbReference type="ChEBI" id="CHEBI:49883"/>
        <note>4Fe-4S-S-AdoMet</note>
    </ligand>
</feature>
<dbReference type="PROSITE" id="PS51918">
    <property type="entry name" value="RADICAL_SAM"/>
    <property type="match status" value="1"/>
</dbReference>
<comment type="cofactor">
    <cofactor evidence="1 12">
        <name>pyridoxal 5'-phosphate</name>
        <dbReference type="ChEBI" id="CHEBI:597326"/>
    </cofactor>
</comment>
<accession>A0A511T751</accession>
<keyword evidence="7 12" id="KW-0663">Pyridoxal phosphate</keyword>
<dbReference type="RefSeq" id="WP_074955591.1">
    <property type="nucleotide sequence ID" value="NZ_BJXR01000033.1"/>
</dbReference>
<dbReference type="InterPro" id="IPR025895">
    <property type="entry name" value="LAM_C_dom"/>
</dbReference>
<dbReference type="PIRSF" id="PIRSF004911">
    <property type="entry name" value="DUF160"/>
    <property type="match status" value="1"/>
</dbReference>
<comment type="similarity">
    <text evidence="3">Belongs to the radical SAM superfamily. KamA family.</text>
</comment>
<keyword evidence="8" id="KW-0408">Iron</keyword>
<dbReference type="InterPro" id="IPR007197">
    <property type="entry name" value="rSAM"/>
</dbReference>
<keyword evidence="4 11" id="KW-0004">4Fe-4S</keyword>
<sequence>MDSPAWVVPLSPEPRSERSSLSAEGRRRLFPQATDAEWADWRWHQRHAVRGLEQLERYVPLTADERAGVQETASLFRIGISPYYLSLIDPEHPFCPVRMQSIPVRAEARVRPGELEDPLGEDKTRPEECIVHKYPDRVLFLALDTCSVYCRHCTRRRITQGGVAELSKEQMRRGIDYVRRHPEVRDVLISGGDPFLLSEQRLEELLAPLSEIPHVEMIRIGTRVPVVLPMRVTDSLASLLRRYAPVFVVTHFNHPKEVTPEAREACERLVDHGVPVENQAVLMRQLNSDARIIKELSHLLLRTRVRPYYLHQMDVAEGCEHLRTPIAKGLEIIQQLRGHTTGLAVPHLAVDLPGGGGKVTLQPDYVVERNERETVFRNFKGERYAYPEPEETDCACPYDETWRERAQQFGYHRKG</sequence>
<dbReference type="CDD" id="cd01335">
    <property type="entry name" value="Radical_SAM"/>
    <property type="match status" value="1"/>
</dbReference>
<dbReference type="SFLD" id="SFLDG01070">
    <property type="entry name" value="PLP-dependent"/>
    <property type="match status" value="1"/>
</dbReference>
<dbReference type="Pfam" id="PF12544">
    <property type="entry name" value="LAM_C"/>
    <property type="match status" value="1"/>
</dbReference>
<reference evidence="15 18" key="2">
    <citation type="submission" date="2019-07" db="EMBL/GenBank/DDBJ databases">
        <title>Whole genome shotgun sequence of Myxococcus fulvus NBRC 100333.</title>
        <authorList>
            <person name="Hosoyama A."/>
            <person name="Uohara A."/>
            <person name="Ohji S."/>
            <person name="Ichikawa N."/>
        </authorList>
    </citation>
    <scope>NUCLEOTIDE SEQUENCE [LARGE SCALE GENOMIC DNA]</scope>
    <source>
        <strain evidence="15 18">NBRC 100333</strain>
    </source>
</reference>
<keyword evidence="6 11" id="KW-0479">Metal-binding</keyword>
<evidence type="ECO:0000313" key="16">
    <source>
        <dbReference type="EMBL" id="SEU17531.1"/>
    </source>
</evidence>
<evidence type="ECO:0000256" key="10">
    <source>
        <dbReference type="ARBA" id="ARBA00023235"/>
    </source>
</evidence>
<dbReference type="Proteomes" id="UP000183760">
    <property type="component" value="Unassembled WGS sequence"/>
</dbReference>
<evidence type="ECO:0000256" key="1">
    <source>
        <dbReference type="ARBA" id="ARBA00001933"/>
    </source>
</evidence>
<dbReference type="Gene3D" id="3.20.20.70">
    <property type="entry name" value="Aldolase class I"/>
    <property type="match status" value="1"/>
</dbReference>
<dbReference type="Proteomes" id="UP000321514">
    <property type="component" value="Unassembled WGS sequence"/>
</dbReference>
<proteinExistence type="inferred from homology"/>
<organism evidence="15 18">
    <name type="scientific">Myxococcus fulvus</name>
    <dbReference type="NCBI Taxonomy" id="33"/>
    <lineage>
        <taxon>Bacteria</taxon>
        <taxon>Pseudomonadati</taxon>
        <taxon>Myxococcota</taxon>
        <taxon>Myxococcia</taxon>
        <taxon>Myxococcales</taxon>
        <taxon>Cystobacterineae</taxon>
        <taxon>Myxococcaceae</taxon>
        <taxon>Myxococcus</taxon>
    </lineage>
</organism>
<evidence type="ECO:0000256" key="5">
    <source>
        <dbReference type="ARBA" id="ARBA00022691"/>
    </source>
</evidence>
<feature type="modified residue" description="N6-(pyridoxal phosphate)lysine" evidence="12">
    <location>
        <position position="358"/>
    </location>
</feature>
<evidence type="ECO:0000313" key="17">
    <source>
        <dbReference type="Proteomes" id="UP000183760"/>
    </source>
</evidence>
<feature type="binding site" evidence="11">
    <location>
        <position position="146"/>
    </location>
    <ligand>
        <name>[4Fe-4S] cluster</name>
        <dbReference type="ChEBI" id="CHEBI:49883"/>
        <note>4Fe-4S-S-AdoMet</note>
    </ligand>
</feature>
<dbReference type="Gene3D" id="6.10.140.1170">
    <property type="match status" value="1"/>
</dbReference>
<evidence type="ECO:0000313" key="18">
    <source>
        <dbReference type="Proteomes" id="UP000321514"/>
    </source>
</evidence>
<evidence type="ECO:0000256" key="6">
    <source>
        <dbReference type="ARBA" id="ARBA00022723"/>
    </source>
</evidence>
<dbReference type="SFLD" id="SFLDS00029">
    <property type="entry name" value="Radical_SAM"/>
    <property type="match status" value="1"/>
</dbReference>
<evidence type="ECO:0000256" key="9">
    <source>
        <dbReference type="ARBA" id="ARBA00023014"/>
    </source>
</evidence>
<dbReference type="InterPro" id="IPR013785">
    <property type="entry name" value="Aldolase_TIM"/>
</dbReference>
<evidence type="ECO:0000313" key="15">
    <source>
        <dbReference type="EMBL" id="GEN09352.1"/>
    </source>
</evidence>
<feature type="region of interest" description="Disordered" evidence="13">
    <location>
        <begin position="1"/>
        <end position="23"/>
    </location>
</feature>
<dbReference type="InterPro" id="IPR058240">
    <property type="entry name" value="rSAM_sf"/>
</dbReference>
<dbReference type="SUPFAM" id="SSF102114">
    <property type="entry name" value="Radical SAM enzymes"/>
    <property type="match status" value="1"/>
</dbReference>
<dbReference type="PANTHER" id="PTHR30538">
    <property type="entry name" value="LYSINE 2,3-AMINOMUTASE-RELATED"/>
    <property type="match status" value="1"/>
</dbReference>
<feature type="domain" description="Radical SAM core" evidence="14">
    <location>
        <begin position="132"/>
        <end position="344"/>
    </location>
</feature>
<name>A0A511T751_MYXFU</name>
<keyword evidence="5" id="KW-0949">S-adenosyl-L-methionine</keyword>
<dbReference type="STRING" id="1334629.MFUL124B02_28325"/>
<evidence type="ECO:0000256" key="12">
    <source>
        <dbReference type="PIRSR" id="PIRSR603739-50"/>
    </source>
</evidence>
<comment type="cofactor">
    <cofactor evidence="2">
        <name>[4Fe-4S] cluster</name>
        <dbReference type="ChEBI" id="CHEBI:49883"/>
    </cofactor>
</comment>
<gene>
    <name evidence="15" type="primary">ablA</name>
    <name evidence="15" type="ORF">MFU01_43890</name>
    <name evidence="16" type="ORF">SAMN05443572_105607</name>
</gene>
<dbReference type="GO" id="GO:0051539">
    <property type="term" value="F:4 iron, 4 sulfur cluster binding"/>
    <property type="evidence" value="ECO:0007669"/>
    <property type="project" value="UniProtKB-KW"/>
</dbReference>
<dbReference type="EMBL" id="BJXR01000033">
    <property type="protein sequence ID" value="GEN09352.1"/>
    <property type="molecule type" value="Genomic_DNA"/>
</dbReference>
<evidence type="ECO:0000256" key="2">
    <source>
        <dbReference type="ARBA" id="ARBA00001966"/>
    </source>
</evidence>
<dbReference type="Pfam" id="PF04055">
    <property type="entry name" value="Radical_SAM"/>
    <property type="match status" value="1"/>
</dbReference>
<dbReference type="PANTHER" id="PTHR30538:SF1">
    <property type="entry name" value="L-LYSINE 2,3-AMINOMUTASE"/>
    <property type="match status" value="1"/>
</dbReference>
<keyword evidence="17" id="KW-1185">Reference proteome</keyword>
<keyword evidence="9 11" id="KW-0411">Iron-sulfur</keyword>
<dbReference type="InterPro" id="IPR003739">
    <property type="entry name" value="Lys_aminomutase/Glu_NH3_mut"/>
</dbReference>
<dbReference type="Gene3D" id="6.20.120.40">
    <property type="match status" value="1"/>
</dbReference>
<dbReference type="GO" id="GO:0046872">
    <property type="term" value="F:metal ion binding"/>
    <property type="evidence" value="ECO:0007669"/>
    <property type="project" value="UniProtKB-KW"/>
</dbReference>
<evidence type="ECO:0000256" key="4">
    <source>
        <dbReference type="ARBA" id="ARBA00022485"/>
    </source>
</evidence>